<keyword evidence="3" id="KW-1185">Reference proteome</keyword>
<feature type="compositionally biased region" description="Basic and acidic residues" evidence="1">
    <location>
        <begin position="52"/>
        <end position="61"/>
    </location>
</feature>
<name>A0A4P6G407_9PSED</name>
<sequence length="61" mass="6780">MNSPLIVPMLCVGMPHWTLCVRCWDAERPGLHSHAERGNDQSAAGSGITGRCRSDQRSRHH</sequence>
<gene>
    <name evidence="2" type="ORF">CUN61_13325</name>
</gene>
<protein>
    <submittedName>
        <fullName evidence="2">Uncharacterized protein</fullName>
    </submittedName>
</protein>
<reference evidence="2 3" key="1">
    <citation type="submission" date="2017-11" db="EMBL/GenBank/DDBJ databases">
        <title>Genome sequence of Pseudomonas arsenicoxydans ACM1.</title>
        <authorList>
            <person name="Nascimento F.X."/>
        </authorList>
    </citation>
    <scope>NUCLEOTIDE SEQUENCE [LARGE SCALE GENOMIC DNA]</scope>
    <source>
        <strain evidence="2 3">ACM1</strain>
    </source>
</reference>
<proteinExistence type="predicted"/>
<evidence type="ECO:0000256" key="1">
    <source>
        <dbReference type="SAM" id="MobiDB-lite"/>
    </source>
</evidence>
<dbReference type="Proteomes" id="UP000291121">
    <property type="component" value="Chromosome"/>
</dbReference>
<evidence type="ECO:0000313" key="2">
    <source>
        <dbReference type="EMBL" id="QAY84916.1"/>
    </source>
</evidence>
<evidence type="ECO:0000313" key="3">
    <source>
        <dbReference type="Proteomes" id="UP000291121"/>
    </source>
</evidence>
<dbReference type="AlphaFoldDB" id="A0A4P6G407"/>
<feature type="region of interest" description="Disordered" evidence="1">
    <location>
        <begin position="31"/>
        <end position="61"/>
    </location>
</feature>
<dbReference type="EMBL" id="CP024767">
    <property type="protein sequence ID" value="QAY84916.1"/>
    <property type="molecule type" value="Genomic_DNA"/>
</dbReference>
<organism evidence="2 3">
    <name type="scientific">Pseudomonas arsenicoxydans</name>
    <dbReference type="NCBI Taxonomy" id="702115"/>
    <lineage>
        <taxon>Bacteria</taxon>
        <taxon>Pseudomonadati</taxon>
        <taxon>Pseudomonadota</taxon>
        <taxon>Gammaproteobacteria</taxon>
        <taxon>Pseudomonadales</taxon>
        <taxon>Pseudomonadaceae</taxon>
        <taxon>Pseudomonas</taxon>
    </lineage>
</organism>
<accession>A0A4P6G407</accession>